<feature type="chain" id="PRO_5020360761" evidence="1">
    <location>
        <begin position="31"/>
        <end position="276"/>
    </location>
</feature>
<dbReference type="InterPro" id="IPR031304">
    <property type="entry name" value="SLT_2"/>
</dbReference>
<dbReference type="RefSeq" id="WP_132805019.1">
    <property type="nucleotide sequence ID" value="NZ_SMAK01000001.1"/>
</dbReference>
<dbReference type="GO" id="GO:0008933">
    <property type="term" value="F:peptidoglycan lytic transglycosylase activity"/>
    <property type="evidence" value="ECO:0007669"/>
    <property type="project" value="TreeGrafter"/>
</dbReference>
<proteinExistence type="predicted"/>
<sequence length="276" mass="30149">MAIPGTRLPVPALALTAALLAVVTGNMAHAAQCQPPGGFNAFLAQFRSEAKQLGVSAKALAALDGLTEDRKVLSLDRNQQHFRVSFEEFARQRVTSGRISKGKALLKQHSALLTRIEQQFGVPGPILMAIWAMETDFGAVTGNMSVIRSLATLAHDCRRTQMFQNELLSALRLIDRGDLSAAEMRGAWAGELGQTQFLASNYVRFAVDYDGNGRRDLIRSVPDVLGSTANYLKAYGWQRGQPWNEGSVNFPVLAQWNKSTNYQKALALMATRIAAN</sequence>
<accession>A0A4R3MNM4</accession>
<dbReference type="EMBL" id="SMAK01000001">
    <property type="protein sequence ID" value="TCT13656.1"/>
    <property type="molecule type" value="Genomic_DNA"/>
</dbReference>
<dbReference type="InterPro" id="IPR023346">
    <property type="entry name" value="Lysozyme-like_dom_sf"/>
</dbReference>
<keyword evidence="4" id="KW-1185">Reference proteome</keyword>
<dbReference type="NCBIfam" id="TIGR02283">
    <property type="entry name" value="MltB_2"/>
    <property type="match status" value="1"/>
</dbReference>
<evidence type="ECO:0000313" key="3">
    <source>
        <dbReference type="EMBL" id="TCT13656.1"/>
    </source>
</evidence>
<dbReference type="Gene3D" id="1.10.8.350">
    <property type="entry name" value="Bacterial muramidase"/>
    <property type="match status" value="1"/>
</dbReference>
<evidence type="ECO:0000313" key="4">
    <source>
        <dbReference type="Proteomes" id="UP000295678"/>
    </source>
</evidence>
<dbReference type="Proteomes" id="UP000295678">
    <property type="component" value="Unassembled WGS sequence"/>
</dbReference>
<dbReference type="AlphaFoldDB" id="A0A4R3MNM4"/>
<dbReference type="PANTHER" id="PTHR30163:SF8">
    <property type="entry name" value="LYTIC MUREIN TRANSGLYCOSYLASE"/>
    <property type="match status" value="1"/>
</dbReference>
<organism evidence="3 4">
    <name type="scientific">Tepidamorphus gemmatus</name>
    <dbReference type="NCBI Taxonomy" id="747076"/>
    <lineage>
        <taxon>Bacteria</taxon>
        <taxon>Pseudomonadati</taxon>
        <taxon>Pseudomonadota</taxon>
        <taxon>Alphaproteobacteria</taxon>
        <taxon>Hyphomicrobiales</taxon>
        <taxon>Tepidamorphaceae</taxon>
        <taxon>Tepidamorphus</taxon>
    </lineage>
</organism>
<dbReference type="InterPro" id="IPR043426">
    <property type="entry name" value="MltB-like"/>
</dbReference>
<comment type="caution">
    <text evidence="3">The sequence shown here is derived from an EMBL/GenBank/DDBJ whole genome shotgun (WGS) entry which is preliminary data.</text>
</comment>
<gene>
    <name evidence="3" type="ORF">EDC22_101527</name>
</gene>
<feature type="signal peptide" evidence="1">
    <location>
        <begin position="1"/>
        <end position="30"/>
    </location>
</feature>
<name>A0A4R3MNM4_9HYPH</name>
<dbReference type="Pfam" id="PF13406">
    <property type="entry name" value="SLT_2"/>
    <property type="match status" value="1"/>
</dbReference>
<evidence type="ECO:0000256" key="1">
    <source>
        <dbReference type="SAM" id="SignalP"/>
    </source>
</evidence>
<evidence type="ECO:0000259" key="2">
    <source>
        <dbReference type="Pfam" id="PF13406"/>
    </source>
</evidence>
<dbReference type="GO" id="GO:0009253">
    <property type="term" value="P:peptidoglycan catabolic process"/>
    <property type="evidence" value="ECO:0007669"/>
    <property type="project" value="TreeGrafter"/>
</dbReference>
<dbReference type="OrthoDB" id="9808544at2"/>
<keyword evidence="1" id="KW-0732">Signal</keyword>
<dbReference type="InterPro" id="IPR011970">
    <property type="entry name" value="MltB_2"/>
</dbReference>
<dbReference type="Gene3D" id="1.10.530.10">
    <property type="match status" value="1"/>
</dbReference>
<dbReference type="SUPFAM" id="SSF53955">
    <property type="entry name" value="Lysozyme-like"/>
    <property type="match status" value="1"/>
</dbReference>
<dbReference type="PANTHER" id="PTHR30163">
    <property type="entry name" value="MEMBRANE-BOUND LYTIC MUREIN TRANSGLYCOSYLASE B"/>
    <property type="match status" value="1"/>
</dbReference>
<reference evidence="3 4" key="1">
    <citation type="submission" date="2019-03" db="EMBL/GenBank/DDBJ databases">
        <title>Genomic Encyclopedia of Type Strains, Phase IV (KMG-IV): sequencing the most valuable type-strain genomes for metagenomic binning, comparative biology and taxonomic classification.</title>
        <authorList>
            <person name="Goeker M."/>
        </authorList>
    </citation>
    <scope>NUCLEOTIDE SEQUENCE [LARGE SCALE GENOMIC DNA]</scope>
    <source>
        <strain evidence="3 4">DSM 19345</strain>
    </source>
</reference>
<feature type="domain" description="Transglycosylase SLT" evidence="2">
    <location>
        <begin position="39"/>
        <end position="244"/>
    </location>
</feature>
<protein>
    <submittedName>
        <fullName evidence="3">Lytic murein transglycosylase</fullName>
    </submittedName>
</protein>